<evidence type="ECO:0000259" key="4">
    <source>
        <dbReference type="Pfam" id="PF07989"/>
    </source>
</evidence>
<dbReference type="GO" id="GO:0043015">
    <property type="term" value="F:gamma-tubulin binding"/>
    <property type="evidence" value="ECO:0007669"/>
    <property type="project" value="TreeGrafter"/>
</dbReference>
<dbReference type="GO" id="GO:0005737">
    <property type="term" value="C:cytoplasm"/>
    <property type="evidence" value="ECO:0007669"/>
    <property type="project" value="UniProtKB-SubCell"/>
</dbReference>
<dbReference type="GO" id="GO:0008017">
    <property type="term" value="F:microtubule binding"/>
    <property type="evidence" value="ECO:0007669"/>
    <property type="project" value="TreeGrafter"/>
</dbReference>
<dbReference type="GO" id="GO:0007099">
    <property type="term" value="P:centriole replication"/>
    <property type="evidence" value="ECO:0007669"/>
    <property type="project" value="TreeGrafter"/>
</dbReference>
<name>A0A4D9DDI3_9SAUR</name>
<dbReference type="Proteomes" id="UP000297703">
    <property type="component" value="Unassembled WGS sequence"/>
</dbReference>
<dbReference type="GO" id="GO:0001578">
    <property type="term" value="P:microtubule bundle formation"/>
    <property type="evidence" value="ECO:0007669"/>
    <property type="project" value="TreeGrafter"/>
</dbReference>
<dbReference type="STRING" id="55544.A0A4D9DDI3"/>
<dbReference type="GO" id="GO:0090266">
    <property type="term" value="P:regulation of mitotic cell cycle spindle assembly checkpoint"/>
    <property type="evidence" value="ECO:0007669"/>
    <property type="project" value="TreeGrafter"/>
</dbReference>
<feature type="coiled-coil region" evidence="3">
    <location>
        <begin position="7"/>
        <end position="70"/>
    </location>
</feature>
<dbReference type="GO" id="GO:0035371">
    <property type="term" value="C:microtubule plus-end"/>
    <property type="evidence" value="ECO:0007669"/>
    <property type="project" value="TreeGrafter"/>
</dbReference>
<protein>
    <submittedName>
        <fullName evidence="5">CDK5 regulatory subunit-associated protein 2</fullName>
    </submittedName>
</protein>
<keyword evidence="3" id="KW-0175">Coiled coil</keyword>
<reference evidence="5 6" key="2">
    <citation type="submission" date="2019-04" db="EMBL/GenBank/DDBJ databases">
        <title>The genome sequence of big-headed turtle.</title>
        <authorList>
            <person name="Gong S."/>
        </authorList>
    </citation>
    <scope>NUCLEOTIDE SEQUENCE [LARGE SCALE GENOMIC DNA]</scope>
    <source>
        <strain evidence="5">DO16091913</strain>
        <tissue evidence="5">Muscle</tissue>
    </source>
</reference>
<evidence type="ECO:0000256" key="3">
    <source>
        <dbReference type="SAM" id="Coils"/>
    </source>
</evidence>
<dbReference type="InterPro" id="IPR042791">
    <property type="entry name" value="CDK5RAP2"/>
</dbReference>
<dbReference type="PANTHER" id="PTHR46930:SF1">
    <property type="entry name" value="CDK5 REGULATORY SUBUNIT-ASSOCIATED PROTEIN 2"/>
    <property type="match status" value="1"/>
</dbReference>
<dbReference type="InterPro" id="IPR012943">
    <property type="entry name" value="Cnn_1N"/>
</dbReference>
<dbReference type="GO" id="GO:0007059">
    <property type="term" value="P:chromosome segregation"/>
    <property type="evidence" value="ECO:0007669"/>
    <property type="project" value="TreeGrafter"/>
</dbReference>
<organism evidence="5 6">
    <name type="scientific">Platysternon megacephalum</name>
    <name type="common">big-headed turtle</name>
    <dbReference type="NCBI Taxonomy" id="55544"/>
    <lineage>
        <taxon>Eukaryota</taxon>
        <taxon>Metazoa</taxon>
        <taxon>Chordata</taxon>
        <taxon>Craniata</taxon>
        <taxon>Vertebrata</taxon>
        <taxon>Euteleostomi</taxon>
        <taxon>Archelosauria</taxon>
        <taxon>Testudinata</taxon>
        <taxon>Testudines</taxon>
        <taxon>Cryptodira</taxon>
        <taxon>Durocryptodira</taxon>
        <taxon>Testudinoidea</taxon>
        <taxon>Platysternidae</taxon>
        <taxon>Platysternon</taxon>
    </lineage>
</organism>
<proteinExistence type="predicted"/>
<comment type="caution">
    <text evidence="5">The sequence shown here is derived from an EMBL/GenBank/DDBJ whole genome shotgun (WGS) entry which is preliminary data.</text>
</comment>
<dbReference type="PANTHER" id="PTHR46930">
    <property type="entry name" value="CDK5 REGULATORY SUBUNIT-ASSOCIATED PROTEIN 2"/>
    <property type="match status" value="1"/>
</dbReference>
<evidence type="ECO:0000313" key="6">
    <source>
        <dbReference type="Proteomes" id="UP000297703"/>
    </source>
</evidence>
<comment type="subcellular location">
    <subcellularLocation>
        <location evidence="1">Cytoplasm</location>
    </subcellularLocation>
</comment>
<keyword evidence="2" id="KW-0963">Cytoplasm</keyword>
<accession>A0A4D9DDI3</accession>
<evidence type="ECO:0000313" key="5">
    <source>
        <dbReference type="EMBL" id="TFJ95494.1"/>
    </source>
</evidence>
<dbReference type="Pfam" id="PF07989">
    <property type="entry name" value="Cnn_1N"/>
    <property type="match status" value="1"/>
</dbReference>
<dbReference type="OrthoDB" id="10255000at2759"/>
<dbReference type="GO" id="GO:0046600">
    <property type="term" value="P:negative regulation of centriole replication"/>
    <property type="evidence" value="ECO:0007669"/>
    <property type="project" value="TreeGrafter"/>
</dbReference>
<dbReference type="GO" id="GO:0000132">
    <property type="term" value="P:establishment of mitotic spindle orientation"/>
    <property type="evidence" value="ECO:0007669"/>
    <property type="project" value="TreeGrafter"/>
</dbReference>
<feature type="domain" description="Centrosomin N-terminal motif 1" evidence="4">
    <location>
        <begin position="11"/>
        <end position="74"/>
    </location>
</feature>
<keyword evidence="6" id="KW-1185">Reference proteome</keyword>
<reference evidence="5 6" key="1">
    <citation type="submission" date="2019-04" db="EMBL/GenBank/DDBJ databases">
        <title>Draft genome of the big-headed turtle Platysternon megacephalum.</title>
        <authorList>
            <person name="Gong S."/>
        </authorList>
    </citation>
    <scope>NUCLEOTIDE SEQUENCE [LARGE SCALE GENOMIC DNA]</scope>
    <source>
        <strain evidence="5">DO16091913</strain>
        <tissue evidence="5">Muscle</tissue>
    </source>
</reference>
<dbReference type="AlphaFoldDB" id="A0A4D9DDI3"/>
<dbReference type="EMBL" id="QXTE01005573">
    <property type="protein sequence ID" value="TFJ95494.1"/>
    <property type="molecule type" value="Genomic_DNA"/>
</dbReference>
<evidence type="ECO:0000256" key="2">
    <source>
        <dbReference type="ARBA" id="ARBA00022490"/>
    </source>
</evidence>
<evidence type="ECO:0000256" key="1">
    <source>
        <dbReference type="ARBA" id="ARBA00004496"/>
    </source>
</evidence>
<dbReference type="GO" id="GO:0000242">
    <property type="term" value="C:pericentriolar material"/>
    <property type="evidence" value="ECO:0007669"/>
    <property type="project" value="TreeGrafter"/>
</dbReference>
<sequence length="75" mass="9155">MWHSLFISLLKQQITDLKKENFNLKLRIYFLEERMQQKFDGPTEDIYKINIELKVEVESLKRDLQEREKLLIKAS</sequence>
<gene>
    <name evidence="5" type="ORF">DR999_PMT22924</name>
</gene>
<dbReference type="GO" id="GO:0097431">
    <property type="term" value="C:mitotic spindle pole"/>
    <property type="evidence" value="ECO:0007669"/>
    <property type="project" value="TreeGrafter"/>
</dbReference>